<reference evidence="1 3" key="2">
    <citation type="journal article" date="2011" name="Mol. Biol. Evol.">
        <title>Comparative genomic analysis of fruiting body formation in Myxococcales.</title>
        <authorList>
            <person name="Huntley S."/>
            <person name="Hamann N."/>
            <person name="Wegener-Feldbrugge S."/>
            <person name="Treuner-Lange A."/>
            <person name="Kube M."/>
            <person name="Reinhardt R."/>
            <person name="Klages S."/>
            <person name="Muller R."/>
            <person name="Ronning C.M."/>
            <person name="Nierman W.C."/>
            <person name="Sogaard-Andersen L."/>
        </authorList>
    </citation>
    <scope>NUCLEOTIDE SEQUENCE [LARGE SCALE GENOMIC DNA]</scope>
    <source>
        <strain evidence="1 3">DW4/3-1</strain>
    </source>
</reference>
<keyword evidence="3" id="KW-1185">Reference proteome</keyword>
<evidence type="ECO:0000313" key="1">
    <source>
        <dbReference type="EMBL" id="ADO69206.1"/>
    </source>
</evidence>
<evidence type="ECO:0000313" key="2">
    <source>
        <dbReference type="EMBL" id="EAU68962.1"/>
    </source>
</evidence>
<dbReference type="Proteomes" id="UP000032702">
    <property type="component" value="Unassembled WGS sequence"/>
</dbReference>
<gene>
    <name evidence="1" type="ordered locus">STAUR_1402</name>
    <name evidence="2" type="ORF">STIAU_0341</name>
</gene>
<dbReference type="EMBL" id="AAMD01000010">
    <property type="protein sequence ID" value="EAU68962.1"/>
    <property type="molecule type" value="Genomic_DNA"/>
</dbReference>
<evidence type="ECO:0008006" key="5">
    <source>
        <dbReference type="Google" id="ProtNLM"/>
    </source>
</evidence>
<evidence type="ECO:0000313" key="3">
    <source>
        <dbReference type="Proteomes" id="UP000001351"/>
    </source>
</evidence>
<dbReference type="eggNOG" id="COG3064">
    <property type="taxonomic scope" value="Bacteria"/>
</dbReference>
<dbReference type="KEGG" id="sur:STAUR_1402"/>
<dbReference type="OrthoDB" id="5524243at2"/>
<dbReference type="STRING" id="378806.STAUR_1402"/>
<organism evidence="2 4">
    <name type="scientific">Stigmatella aurantiaca (strain DW4/3-1)</name>
    <dbReference type="NCBI Taxonomy" id="378806"/>
    <lineage>
        <taxon>Bacteria</taxon>
        <taxon>Pseudomonadati</taxon>
        <taxon>Myxococcota</taxon>
        <taxon>Myxococcia</taxon>
        <taxon>Myxococcales</taxon>
        <taxon>Cystobacterineae</taxon>
        <taxon>Archangiaceae</taxon>
        <taxon>Stigmatella</taxon>
    </lineage>
</organism>
<dbReference type="Proteomes" id="UP000001351">
    <property type="component" value="Chromosome"/>
</dbReference>
<dbReference type="AlphaFoldDB" id="Q09B37"/>
<dbReference type="RefSeq" id="WP_002611312.1">
    <property type="nucleotide sequence ID" value="NC_014623.1"/>
</dbReference>
<dbReference type="EMBL" id="CP002271">
    <property type="protein sequence ID" value="ADO69206.1"/>
    <property type="molecule type" value="Genomic_DNA"/>
</dbReference>
<dbReference type="HOGENOM" id="CLU_1189331_0_0_7"/>
<protein>
    <recommendedName>
        <fullName evidence="5">Outer membrane protein beta-barrel domain-containing protein</fullName>
    </recommendedName>
</protein>
<accession>Q09B37</accession>
<sequence length="233" mass="25437">MVAPLVLPVPWKALLGMMLLLCALPVQAQPRIGFGLDLFTENSHLTGEQAINLSRRDESFDYGSTSILSATLTMTVPAPIAPERARVGAGVRLFGNYGTENEGRLFGLGLLNQAFVSGEYGLPVADRMEAVGGLRGGLALLFPGREFSQEIDRLQDDGVSVWSLPRVGWLLGLSLGARRRMSEKIFLRADLSGQLEKLYLFSTSQKIDGVQFDKNWDTFGLRLGLAFAAEFSL</sequence>
<proteinExistence type="predicted"/>
<reference evidence="2 4" key="1">
    <citation type="submission" date="2006-04" db="EMBL/GenBank/DDBJ databases">
        <authorList>
            <person name="Nierman W.C."/>
        </authorList>
    </citation>
    <scope>NUCLEOTIDE SEQUENCE [LARGE SCALE GENOMIC DNA]</scope>
    <source>
        <strain evidence="2 4">DW4/3-1</strain>
    </source>
</reference>
<name>Q09B37_STIAD</name>
<evidence type="ECO:0000313" key="4">
    <source>
        <dbReference type="Proteomes" id="UP000032702"/>
    </source>
</evidence>